<proteinExistence type="predicted"/>
<dbReference type="Pfam" id="PF00476">
    <property type="entry name" value="DNA_pol_A"/>
    <property type="match status" value="1"/>
</dbReference>
<sequence length="219" mass="25689">KFKNTYFKRYPNVKTFANKAQSVCEQRMMRVCKLHTNPICQECEVWTNKGWVKNKYGRRRYLELDKTYVAINFLIQGSNADLLKDVFRRIHWGLDKYDSSVVDLVHDEVISEVSYRETDETIEIIVQEMQTTDRFDIPIKVGLQWSPTTWGQPKSLDCEICKGHGKIFPFPEIEMAELLFQEKWDIIEQAGIEVCSDCAGGGYDTKEIHTYWKELQAKN</sequence>
<dbReference type="GO" id="GO:0003677">
    <property type="term" value="F:DNA binding"/>
    <property type="evidence" value="ECO:0007669"/>
    <property type="project" value="InterPro"/>
</dbReference>
<accession>A0A0F9BP01</accession>
<dbReference type="SUPFAM" id="SSF56672">
    <property type="entry name" value="DNA/RNA polymerases"/>
    <property type="match status" value="1"/>
</dbReference>
<protein>
    <recommendedName>
        <fullName evidence="2">DNA-directed DNA polymerase family A palm domain-containing protein</fullName>
    </recommendedName>
</protein>
<dbReference type="GO" id="GO:0003887">
    <property type="term" value="F:DNA-directed DNA polymerase activity"/>
    <property type="evidence" value="ECO:0007669"/>
    <property type="project" value="InterPro"/>
</dbReference>
<evidence type="ECO:0000256" key="1">
    <source>
        <dbReference type="ARBA" id="ARBA00022705"/>
    </source>
</evidence>
<dbReference type="Gene3D" id="3.30.70.370">
    <property type="match status" value="1"/>
</dbReference>
<keyword evidence="1" id="KW-0235">DNA replication</keyword>
<name>A0A0F9BP01_9ZZZZ</name>
<gene>
    <name evidence="3" type="ORF">LCGC14_2766680</name>
</gene>
<evidence type="ECO:0000259" key="2">
    <source>
        <dbReference type="Pfam" id="PF00476"/>
    </source>
</evidence>
<dbReference type="GO" id="GO:0006261">
    <property type="term" value="P:DNA-templated DNA replication"/>
    <property type="evidence" value="ECO:0007669"/>
    <property type="project" value="InterPro"/>
</dbReference>
<dbReference type="InterPro" id="IPR043502">
    <property type="entry name" value="DNA/RNA_pol_sf"/>
</dbReference>
<dbReference type="PANTHER" id="PTHR10133">
    <property type="entry name" value="DNA POLYMERASE I"/>
    <property type="match status" value="1"/>
</dbReference>
<feature type="non-terminal residue" evidence="3">
    <location>
        <position position="1"/>
    </location>
</feature>
<dbReference type="InterPro" id="IPR001098">
    <property type="entry name" value="DNA-dir_DNA_pol_A_palm_dom"/>
</dbReference>
<dbReference type="EMBL" id="LAZR01051008">
    <property type="protein sequence ID" value="KKK86096.1"/>
    <property type="molecule type" value="Genomic_DNA"/>
</dbReference>
<dbReference type="PANTHER" id="PTHR10133:SF27">
    <property type="entry name" value="DNA POLYMERASE NU"/>
    <property type="match status" value="1"/>
</dbReference>
<comment type="caution">
    <text evidence="3">The sequence shown here is derived from an EMBL/GenBank/DDBJ whole genome shotgun (WGS) entry which is preliminary data.</text>
</comment>
<reference evidence="3" key="1">
    <citation type="journal article" date="2015" name="Nature">
        <title>Complex archaea that bridge the gap between prokaryotes and eukaryotes.</title>
        <authorList>
            <person name="Spang A."/>
            <person name="Saw J.H."/>
            <person name="Jorgensen S.L."/>
            <person name="Zaremba-Niedzwiedzka K."/>
            <person name="Martijn J."/>
            <person name="Lind A.E."/>
            <person name="van Eijk R."/>
            <person name="Schleper C."/>
            <person name="Guy L."/>
            <person name="Ettema T.J."/>
        </authorList>
    </citation>
    <scope>NUCLEOTIDE SEQUENCE</scope>
</reference>
<organism evidence="3">
    <name type="scientific">marine sediment metagenome</name>
    <dbReference type="NCBI Taxonomy" id="412755"/>
    <lineage>
        <taxon>unclassified sequences</taxon>
        <taxon>metagenomes</taxon>
        <taxon>ecological metagenomes</taxon>
    </lineage>
</organism>
<dbReference type="InterPro" id="IPR002298">
    <property type="entry name" value="DNA_polymerase_A"/>
</dbReference>
<evidence type="ECO:0000313" key="3">
    <source>
        <dbReference type="EMBL" id="KKK86096.1"/>
    </source>
</evidence>
<dbReference type="PRINTS" id="PR00868">
    <property type="entry name" value="DNAPOLI"/>
</dbReference>
<dbReference type="GO" id="GO:0006302">
    <property type="term" value="P:double-strand break repair"/>
    <property type="evidence" value="ECO:0007669"/>
    <property type="project" value="TreeGrafter"/>
</dbReference>
<dbReference type="AlphaFoldDB" id="A0A0F9BP01"/>
<dbReference type="Gene3D" id="1.10.150.20">
    <property type="entry name" value="5' to 3' exonuclease, C-terminal subdomain"/>
    <property type="match status" value="1"/>
</dbReference>
<feature type="domain" description="DNA-directed DNA polymerase family A palm" evidence="2">
    <location>
        <begin position="2"/>
        <end position="151"/>
    </location>
</feature>